<name>A0A4Y7RCZ4_9FIRM</name>
<evidence type="ECO:0000313" key="3">
    <source>
        <dbReference type="EMBL" id="TEB06611.1"/>
    </source>
</evidence>
<keyword evidence="4" id="KW-1185">Reference proteome</keyword>
<dbReference type="PANTHER" id="PTHR43249:SF1">
    <property type="entry name" value="D-GLUCOSIDE 3-DEHYDROGENASE"/>
    <property type="match status" value="1"/>
</dbReference>
<dbReference type="Pfam" id="PF22725">
    <property type="entry name" value="GFO_IDH_MocA_C3"/>
    <property type="match status" value="1"/>
</dbReference>
<dbReference type="Gene3D" id="3.40.50.720">
    <property type="entry name" value="NAD(P)-binding Rossmann-like Domain"/>
    <property type="match status" value="1"/>
</dbReference>
<dbReference type="AlphaFoldDB" id="A0A4Y7RCZ4"/>
<dbReference type="SUPFAM" id="SSF51735">
    <property type="entry name" value="NAD(P)-binding Rossmann-fold domains"/>
    <property type="match status" value="1"/>
</dbReference>
<evidence type="ECO:0000259" key="2">
    <source>
        <dbReference type="Pfam" id="PF22725"/>
    </source>
</evidence>
<evidence type="ECO:0000313" key="4">
    <source>
        <dbReference type="Proteomes" id="UP000298324"/>
    </source>
</evidence>
<protein>
    <submittedName>
        <fullName evidence="3">Putative oxidoreductase YvaA</fullName>
        <ecNumber evidence="3">1.-.-.-</ecNumber>
    </submittedName>
</protein>
<evidence type="ECO:0000259" key="1">
    <source>
        <dbReference type="Pfam" id="PF01408"/>
    </source>
</evidence>
<dbReference type="InterPro" id="IPR000683">
    <property type="entry name" value="Gfo/Idh/MocA-like_OxRdtase_N"/>
</dbReference>
<dbReference type="GO" id="GO:0000166">
    <property type="term" value="F:nucleotide binding"/>
    <property type="evidence" value="ECO:0007669"/>
    <property type="project" value="InterPro"/>
</dbReference>
<dbReference type="Pfam" id="PF01408">
    <property type="entry name" value="GFO_IDH_MocA"/>
    <property type="match status" value="1"/>
</dbReference>
<dbReference type="EC" id="1.-.-.-" evidence="3"/>
<keyword evidence="3" id="KW-0560">Oxidoreductase</keyword>
<accession>A0A4Y7RCZ4</accession>
<organism evidence="3 4">
    <name type="scientific">Pelotomaculum schinkii</name>
    <dbReference type="NCBI Taxonomy" id="78350"/>
    <lineage>
        <taxon>Bacteria</taxon>
        <taxon>Bacillati</taxon>
        <taxon>Bacillota</taxon>
        <taxon>Clostridia</taxon>
        <taxon>Eubacteriales</taxon>
        <taxon>Desulfotomaculaceae</taxon>
        <taxon>Pelotomaculum</taxon>
    </lineage>
</organism>
<dbReference type="InterPro" id="IPR036291">
    <property type="entry name" value="NAD(P)-bd_dom_sf"/>
</dbReference>
<dbReference type="PANTHER" id="PTHR43249">
    <property type="entry name" value="UDP-N-ACETYL-2-AMINO-2-DEOXY-D-GLUCURONATE OXIDASE"/>
    <property type="match status" value="1"/>
</dbReference>
<reference evidence="3 4" key="1">
    <citation type="journal article" date="2018" name="Environ. Microbiol.">
        <title>Novel energy conservation strategies and behaviour of Pelotomaculum schinkii driving syntrophic propionate catabolism.</title>
        <authorList>
            <person name="Hidalgo-Ahumada C.A.P."/>
            <person name="Nobu M.K."/>
            <person name="Narihiro T."/>
            <person name="Tamaki H."/>
            <person name="Liu W.T."/>
            <person name="Kamagata Y."/>
            <person name="Stams A.J.M."/>
            <person name="Imachi H."/>
            <person name="Sousa D.Z."/>
        </authorList>
    </citation>
    <scope>NUCLEOTIDE SEQUENCE [LARGE SCALE GENOMIC DNA]</scope>
    <source>
        <strain evidence="3 4">HH</strain>
    </source>
</reference>
<dbReference type="Gene3D" id="3.30.360.10">
    <property type="entry name" value="Dihydrodipicolinate Reductase, domain 2"/>
    <property type="match status" value="1"/>
</dbReference>
<comment type="caution">
    <text evidence="3">The sequence shown here is derived from an EMBL/GenBank/DDBJ whole genome shotgun (WGS) entry which is preliminary data.</text>
</comment>
<dbReference type="RefSeq" id="WP_134216934.1">
    <property type="nucleotide sequence ID" value="NZ_QFGA01000001.1"/>
</dbReference>
<feature type="domain" description="GFO/IDH/MocA-like oxidoreductase" evidence="2">
    <location>
        <begin position="139"/>
        <end position="259"/>
    </location>
</feature>
<dbReference type="EMBL" id="QFGA01000001">
    <property type="protein sequence ID" value="TEB06611.1"/>
    <property type="molecule type" value="Genomic_DNA"/>
</dbReference>
<feature type="domain" description="Gfo/Idh/MocA-like oxidoreductase N-terminal" evidence="1">
    <location>
        <begin position="11"/>
        <end position="125"/>
    </location>
</feature>
<dbReference type="Proteomes" id="UP000298324">
    <property type="component" value="Unassembled WGS sequence"/>
</dbReference>
<dbReference type="GO" id="GO:0016491">
    <property type="term" value="F:oxidoreductase activity"/>
    <property type="evidence" value="ECO:0007669"/>
    <property type="project" value="UniProtKB-KW"/>
</dbReference>
<dbReference type="InterPro" id="IPR052515">
    <property type="entry name" value="Gfo/Idh/MocA_Oxidoreductase"/>
</dbReference>
<proteinExistence type="predicted"/>
<gene>
    <name evidence="3" type="primary">yvaA</name>
    <name evidence="3" type="ORF">Psch_00143</name>
</gene>
<dbReference type="SUPFAM" id="SSF55347">
    <property type="entry name" value="Glyceraldehyde-3-phosphate dehydrogenase-like, C-terminal domain"/>
    <property type="match status" value="1"/>
</dbReference>
<sequence>MPIDKSIELVKFGIIGCGAIAQRYMDVFENLKLAKVIAVADIDFNKTAAWSKKIKCQAFADYRHLLENKNIDVIIIATPSGLHAQIAIEALHAGKHVVVEKPMAMTLEQADAMIEAAKRANLILSTMLNKRYLPACVLLKRIVEQGVLGRLLSGSVSLYWYRPQEYYDESGWRGTISMDGGVLMNQAIHHIDLLLWYMGNVKKVHAYRATLGHNIEAEDTAVAILEFEDNALGTINASTCSYPKNMEETLTIIGEKGSIILGGSDLNNFRLWHMAGATIQSALNSINKLNIPKWYGHYKAIEAVSLAIIDGKEGTIKNLDGKPALELVLKIYSGSNITKPEIGRKESLE</sequence>
<dbReference type="InterPro" id="IPR055170">
    <property type="entry name" value="GFO_IDH_MocA-like_dom"/>
</dbReference>